<sequence>MDAAADADMTPAEHGAGGSLGPWGLPRPLLWVRWVGWALSHRAFTRHHLLSYVRMARASARYPSLRFEGPCFIGPDVRFEVREGYGRLVVGAYSHFGAHARVRAHEGTLRIGAKSVIGIRNTINCWLDISIGDACLLGDDVYVCDFDHVTDRLDVPIKDQGIVKSPVRIGDDVWIGTKVVVTRGTRIGSHSVVAASAVARGEYPELSVVAGVPGRVVRSRS</sequence>
<comment type="caution">
    <text evidence="3">The sequence shown here is derived from an EMBL/GenBank/DDBJ whole genome shotgun (WGS) entry which is preliminary data.</text>
</comment>
<keyword evidence="4" id="KW-1185">Reference proteome</keyword>
<dbReference type="CDD" id="cd04647">
    <property type="entry name" value="LbH_MAT_like"/>
    <property type="match status" value="1"/>
</dbReference>
<dbReference type="InterPro" id="IPR051159">
    <property type="entry name" value="Hexapeptide_acetyltransf"/>
</dbReference>
<dbReference type="InterPro" id="IPR001451">
    <property type="entry name" value="Hexapep"/>
</dbReference>
<reference evidence="3 4" key="1">
    <citation type="journal article" date="2019" name="Int. J. Syst. Evol. Microbiol.">
        <title>The Global Catalogue of Microorganisms (GCM) 10K type strain sequencing project: providing services to taxonomists for standard genome sequencing and annotation.</title>
        <authorList>
            <consortium name="The Broad Institute Genomics Platform"/>
            <consortium name="The Broad Institute Genome Sequencing Center for Infectious Disease"/>
            <person name="Wu L."/>
            <person name="Ma J."/>
        </authorList>
    </citation>
    <scope>NUCLEOTIDE SEQUENCE [LARGE SCALE GENOMIC DNA]</scope>
    <source>
        <strain evidence="3 4">JCM 16378</strain>
    </source>
</reference>
<accession>A0ABN3UX00</accession>
<evidence type="ECO:0000313" key="3">
    <source>
        <dbReference type="EMBL" id="GAA2739140.1"/>
    </source>
</evidence>
<evidence type="ECO:0008006" key="5">
    <source>
        <dbReference type="Google" id="ProtNLM"/>
    </source>
</evidence>
<dbReference type="SUPFAM" id="SSF51161">
    <property type="entry name" value="Trimeric LpxA-like enzymes"/>
    <property type="match status" value="1"/>
</dbReference>
<dbReference type="InterPro" id="IPR011004">
    <property type="entry name" value="Trimer_LpxA-like_sf"/>
</dbReference>
<dbReference type="Gene3D" id="2.160.10.10">
    <property type="entry name" value="Hexapeptide repeat proteins"/>
    <property type="match status" value="1"/>
</dbReference>
<comment type="similarity">
    <text evidence="1">Belongs to the transferase hexapeptide repeat family.</text>
</comment>
<dbReference type="Proteomes" id="UP001501326">
    <property type="component" value="Unassembled WGS sequence"/>
</dbReference>
<organism evidence="3 4">
    <name type="scientific">Pedococcus aerophilus</name>
    <dbReference type="NCBI Taxonomy" id="436356"/>
    <lineage>
        <taxon>Bacteria</taxon>
        <taxon>Bacillati</taxon>
        <taxon>Actinomycetota</taxon>
        <taxon>Actinomycetes</taxon>
        <taxon>Micrococcales</taxon>
        <taxon>Intrasporangiaceae</taxon>
        <taxon>Pedococcus</taxon>
    </lineage>
</organism>
<evidence type="ECO:0000313" key="4">
    <source>
        <dbReference type="Proteomes" id="UP001501326"/>
    </source>
</evidence>
<dbReference type="EMBL" id="BAAARN010000005">
    <property type="protein sequence ID" value="GAA2739140.1"/>
    <property type="molecule type" value="Genomic_DNA"/>
</dbReference>
<keyword evidence="2" id="KW-0808">Transferase</keyword>
<gene>
    <name evidence="3" type="ORF">GCM10009867_34040</name>
</gene>
<proteinExistence type="inferred from homology"/>
<name>A0ABN3UX00_9MICO</name>
<dbReference type="PANTHER" id="PTHR23416">
    <property type="entry name" value="SIALIC ACID SYNTHASE-RELATED"/>
    <property type="match status" value="1"/>
</dbReference>
<evidence type="ECO:0000256" key="2">
    <source>
        <dbReference type="ARBA" id="ARBA00022679"/>
    </source>
</evidence>
<evidence type="ECO:0000256" key="1">
    <source>
        <dbReference type="ARBA" id="ARBA00007274"/>
    </source>
</evidence>
<protein>
    <recommendedName>
        <fullName evidence="5">Acyltransferase</fullName>
    </recommendedName>
</protein>
<dbReference type="Pfam" id="PF00132">
    <property type="entry name" value="Hexapep"/>
    <property type="match status" value="1"/>
</dbReference>
<dbReference type="PANTHER" id="PTHR23416:SF23">
    <property type="entry name" value="ACETYLTRANSFERASE C18B11.09C-RELATED"/>
    <property type="match status" value="1"/>
</dbReference>